<accession>A0A838BNC0</accession>
<sequence length="200" mass="22842">MSTERAEAALEIAIARHVAISFQRSRRSTDVTLAARSRNHITDNFQLGEIQTDQDNRPPALVAFYRRISTAFTPVAMEPHSPERSSHLSDVKGSLENLRGRLSTVSQKSRMDHARFQLLIERQQLLVKNQLTEGFGRIESWILSLSFLGLVLLNAVSLLWALPFLGFSIGRAWYLDRACKRRRKKISDIDVLIDRIERVC</sequence>
<evidence type="ECO:0000313" key="2">
    <source>
        <dbReference type="EMBL" id="MBA1156453.1"/>
    </source>
</evidence>
<protein>
    <submittedName>
        <fullName evidence="2">Uncharacterized protein</fullName>
    </submittedName>
</protein>
<keyword evidence="1" id="KW-0472">Membrane</keyword>
<reference evidence="2 3" key="1">
    <citation type="submission" date="2020-07" db="EMBL/GenBank/DDBJ databases">
        <title>Draft genome and description of Microvirga mediterraneensis Marseille-Q2068 sp. nov.</title>
        <authorList>
            <person name="Boxberger M."/>
        </authorList>
    </citation>
    <scope>NUCLEOTIDE SEQUENCE [LARGE SCALE GENOMIC DNA]</scope>
    <source>
        <strain evidence="2 3">Marseille-Q2068</strain>
    </source>
</reference>
<dbReference type="Proteomes" id="UP000572984">
    <property type="component" value="Unassembled WGS sequence"/>
</dbReference>
<keyword evidence="3" id="KW-1185">Reference proteome</keyword>
<evidence type="ECO:0000313" key="3">
    <source>
        <dbReference type="Proteomes" id="UP000572984"/>
    </source>
</evidence>
<feature type="transmembrane region" description="Helical" evidence="1">
    <location>
        <begin position="141"/>
        <end position="174"/>
    </location>
</feature>
<dbReference type="AlphaFoldDB" id="A0A838BNC0"/>
<gene>
    <name evidence="2" type="ORF">H0S73_09980</name>
</gene>
<dbReference type="EMBL" id="JACDXJ010000001">
    <property type="protein sequence ID" value="MBA1156453.1"/>
    <property type="molecule type" value="Genomic_DNA"/>
</dbReference>
<keyword evidence="1" id="KW-1133">Transmembrane helix</keyword>
<proteinExistence type="predicted"/>
<keyword evidence="1" id="KW-0812">Transmembrane</keyword>
<comment type="caution">
    <text evidence="2">The sequence shown here is derived from an EMBL/GenBank/DDBJ whole genome shotgun (WGS) entry which is preliminary data.</text>
</comment>
<dbReference type="RefSeq" id="WP_181052027.1">
    <property type="nucleotide sequence ID" value="NZ_JACDXJ010000001.1"/>
</dbReference>
<name>A0A838BNC0_9HYPH</name>
<organism evidence="2 3">
    <name type="scientific">Microvirga mediterraneensis</name>
    <dbReference type="NCBI Taxonomy" id="2754695"/>
    <lineage>
        <taxon>Bacteria</taxon>
        <taxon>Pseudomonadati</taxon>
        <taxon>Pseudomonadota</taxon>
        <taxon>Alphaproteobacteria</taxon>
        <taxon>Hyphomicrobiales</taxon>
        <taxon>Methylobacteriaceae</taxon>
        <taxon>Microvirga</taxon>
    </lineage>
</organism>
<evidence type="ECO:0000256" key="1">
    <source>
        <dbReference type="SAM" id="Phobius"/>
    </source>
</evidence>